<dbReference type="InterPro" id="IPR004358">
    <property type="entry name" value="Sig_transdc_His_kin-like_C"/>
</dbReference>
<keyword evidence="10" id="KW-1185">Reference proteome</keyword>
<reference evidence="9 10" key="1">
    <citation type="submission" date="2018-09" db="EMBL/GenBank/DDBJ databases">
        <title>Cohnella cavernae sp. nov., isolated from a karst cave.</title>
        <authorList>
            <person name="Zhu H."/>
        </authorList>
    </citation>
    <scope>NUCLEOTIDE SEQUENCE [LARGE SCALE GENOMIC DNA]</scope>
    <source>
        <strain evidence="9 10">K2E09-144</strain>
    </source>
</reference>
<evidence type="ECO:0000256" key="4">
    <source>
        <dbReference type="ARBA" id="ARBA00022741"/>
    </source>
</evidence>
<evidence type="ECO:0000259" key="8">
    <source>
        <dbReference type="PROSITE" id="PS50109"/>
    </source>
</evidence>
<organism evidence="9 10">
    <name type="scientific">Cohnella faecalis</name>
    <dbReference type="NCBI Taxonomy" id="2315694"/>
    <lineage>
        <taxon>Bacteria</taxon>
        <taxon>Bacillati</taxon>
        <taxon>Bacillota</taxon>
        <taxon>Bacilli</taxon>
        <taxon>Bacillales</taxon>
        <taxon>Paenibacillaceae</taxon>
        <taxon>Cohnella</taxon>
    </lineage>
</organism>
<dbReference type="InterPro" id="IPR050640">
    <property type="entry name" value="Bact_2-comp_sensor_kinase"/>
</dbReference>
<dbReference type="EC" id="2.7.13.3" evidence="2"/>
<sequence length="85" mass="9341">MRLAVREEQPSVIRIAVEDNGCGMSRTKAEQLLKPEANHKGVGLFNINQRIKLIYGGSLRIDSEESMGTKVTFDIPVEPTKITGG</sequence>
<protein>
    <recommendedName>
        <fullName evidence="2">histidine kinase</fullName>
        <ecNumber evidence="2">2.7.13.3</ecNumber>
    </recommendedName>
</protein>
<comment type="caution">
    <text evidence="9">The sequence shown here is derived from an EMBL/GenBank/DDBJ whole genome shotgun (WGS) entry which is preliminary data.</text>
</comment>
<gene>
    <name evidence="9" type="ORF">D3H35_27340</name>
</gene>
<dbReference type="SUPFAM" id="SSF55874">
    <property type="entry name" value="ATPase domain of HSP90 chaperone/DNA topoisomerase II/histidine kinase"/>
    <property type="match status" value="1"/>
</dbReference>
<dbReference type="PANTHER" id="PTHR34220">
    <property type="entry name" value="SENSOR HISTIDINE KINASE YPDA"/>
    <property type="match status" value="1"/>
</dbReference>
<evidence type="ECO:0000256" key="6">
    <source>
        <dbReference type="ARBA" id="ARBA00022840"/>
    </source>
</evidence>
<comment type="catalytic activity">
    <reaction evidence="1">
        <text>ATP + protein L-histidine = ADP + protein N-phospho-L-histidine.</text>
        <dbReference type="EC" id="2.7.13.3"/>
    </reaction>
</comment>
<dbReference type="GO" id="GO:0000160">
    <property type="term" value="P:phosphorelay signal transduction system"/>
    <property type="evidence" value="ECO:0007669"/>
    <property type="project" value="UniProtKB-KW"/>
</dbReference>
<dbReference type="InterPro" id="IPR003594">
    <property type="entry name" value="HATPase_dom"/>
</dbReference>
<evidence type="ECO:0000313" key="9">
    <source>
        <dbReference type="EMBL" id="RIE00677.1"/>
    </source>
</evidence>
<dbReference type="Proteomes" id="UP000266340">
    <property type="component" value="Unassembled WGS sequence"/>
</dbReference>
<evidence type="ECO:0000256" key="5">
    <source>
        <dbReference type="ARBA" id="ARBA00022777"/>
    </source>
</evidence>
<keyword evidence="3" id="KW-0808">Transferase</keyword>
<name>A0A398CLF7_9BACL</name>
<keyword evidence="5" id="KW-0418">Kinase</keyword>
<dbReference type="InterPro" id="IPR036890">
    <property type="entry name" value="HATPase_C_sf"/>
</dbReference>
<keyword evidence="4" id="KW-0547">Nucleotide-binding</keyword>
<proteinExistence type="predicted"/>
<dbReference type="GO" id="GO:0005524">
    <property type="term" value="F:ATP binding"/>
    <property type="evidence" value="ECO:0007669"/>
    <property type="project" value="UniProtKB-KW"/>
</dbReference>
<evidence type="ECO:0000313" key="10">
    <source>
        <dbReference type="Proteomes" id="UP000266340"/>
    </source>
</evidence>
<dbReference type="PROSITE" id="PS50109">
    <property type="entry name" value="HIS_KIN"/>
    <property type="match status" value="1"/>
</dbReference>
<dbReference type="PRINTS" id="PR00344">
    <property type="entry name" value="BCTRLSENSOR"/>
</dbReference>
<evidence type="ECO:0000256" key="7">
    <source>
        <dbReference type="ARBA" id="ARBA00023012"/>
    </source>
</evidence>
<keyword evidence="6" id="KW-0067">ATP-binding</keyword>
<accession>A0A398CLF7</accession>
<dbReference type="Pfam" id="PF02518">
    <property type="entry name" value="HATPase_c"/>
    <property type="match status" value="1"/>
</dbReference>
<dbReference type="Gene3D" id="3.30.565.10">
    <property type="entry name" value="Histidine kinase-like ATPase, C-terminal domain"/>
    <property type="match status" value="1"/>
</dbReference>
<dbReference type="GO" id="GO:0004673">
    <property type="term" value="F:protein histidine kinase activity"/>
    <property type="evidence" value="ECO:0007669"/>
    <property type="project" value="UniProtKB-EC"/>
</dbReference>
<dbReference type="AlphaFoldDB" id="A0A398CLF7"/>
<dbReference type="InterPro" id="IPR005467">
    <property type="entry name" value="His_kinase_dom"/>
</dbReference>
<evidence type="ECO:0000256" key="1">
    <source>
        <dbReference type="ARBA" id="ARBA00000085"/>
    </source>
</evidence>
<evidence type="ECO:0000256" key="2">
    <source>
        <dbReference type="ARBA" id="ARBA00012438"/>
    </source>
</evidence>
<dbReference type="PANTHER" id="PTHR34220:SF7">
    <property type="entry name" value="SENSOR HISTIDINE KINASE YPDA"/>
    <property type="match status" value="1"/>
</dbReference>
<dbReference type="EMBL" id="QXJM01000049">
    <property type="protein sequence ID" value="RIE00677.1"/>
    <property type="molecule type" value="Genomic_DNA"/>
</dbReference>
<evidence type="ECO:0000256" key="3">
    <source>
        <dbReference type="ARBA" id="ARBA00022679"/>
    </source>
</evidence>
<keyword evidence="7" id="KW-0902">Two-component regulatory system</keyword>
<feature type="domain" description="Histidine kinase" evidence="8">
    <location>
        <begin position="1"/>
        <end position="79"/>
    </location>
</feature>